<evidence type="ECO:0000256" key="3">
    <source>
        <dbReference type="ARBA" id="ARBA00004479"/>
    </source>
</evidence>
<gene>
    <name evidence="13" type="ORF">AAG747_14895</name>
</gene>
<keyword evidence="6" id="KW-0479">Metal-binding</keyword>
<dbReference type="InterPro" id="IPR040230">
    <property type="entry name" value="TIKI1/2-like"/>
</dbReference>
<comment type="caution">
    <text evidence="13">The sequence shown here is derived from an EMBL/GenBank/DDBJ whole genome shotgun (WGS) entry which is preliminary data.</text>
</comment>
<protein>
    <submittedName>
        <fullName evidence="13">TraB/GumN family protein</fullName>
    </submittedName>
</protein>
<keyword evidence="10" id="KW-0482">Metalloprotease</keyword>
<dbReference type="GO" id="GO:0046872">
    <property type="term" value="F:metal ion binding"/>
    <property type="evidence" value="ECO:0007669"/>
    <property type="project" value="UniProtKB-KW"/>
</dbReference>
<dbReference type="AlphaFoldDB" id="A0AAW9RWM0"/>
<evidence type="ECO:0000256" key="5">
    <source>
        <dbReference type="ARBA" id="ARBA00022692"/>
    </source>
</evidence>
<dbReference type="InterPro" id="IPR002816">
    <property type="entry name" value="TraB/PrgY/GumN_fam"/>
</dbReference>
<comment type="subcellular location">
    <subcellularLocation>
        <location evidence="3">Membrane</location>
        <topology evidence="3">Single-pass type I membrane protein</topology>
    </subcellularLocation>
</comment>
<evidence type="ECO:0000313" key="14">
    <source>
        <dbReference type="Proteomes" id="UP001403385"/>
    </source>
</evidence>
<dbReference type="Pfam" id="PF01963">
    <property type="entry name" value="TraB_PrgY_gumN"/>
    <property type="match status" value="1"/>
</dbReference>
<dbReference type="Proteomes" id="UP001403385">
    <property type="component" value="Unassembled WGS sequence"/>
</dbReference>
<dbReference type="GO" id="GO:0030178">
    <property type="term" value="P:negative regulation of Wnt signaling pathway"/>
    <property type="evidence" value="ECO:0007669"/>
    <property type="project" value="InterPro"/>
</dbReference>
<keyword evidence="11" id="KW-0472">Membrane</keyword>
<comment type="cofactor">
    <cofactor evidence="2">
        <name>Co(2+)</name>
        <dbReference type="ChEBI" id="CHEBI:48828"/>
    </cofactor>
</comment>
<keyword evidence="9" id="KW-1133">Transmembrane helix</keyword>
<comment type="cofactor">
    <cofactor evidence="1">
        <name>Mn(2+)</name>
        <dbReference type="ChEBI" id="CHEBI:29035"/>
    </cofactor>
</comment>
<evidence type="ECO:0000256" key="12">
    <source>
        <dbReference type="ARBA" id="ARBA00023180"/>
    </source>
</evidence>
<evidence type="ECO:0000256" key="10">
    <source>
        <dbReference type="ARBA" id="ARBA00023049"/>
    </source>
</evidence>
<keyword evidence="4" id="KW-0645">Protease</keyword>
<evidence type="ECO:0000256" key="9">
    <source>
        <dbReference type="ARBA" id="ARBA00022989"/>
    </source>
</evidence>
<sequence length="284" mass="32483">MRIKHILSILMLMGLFHGAQGQLLWEIRGNGLTTSSYLYGTVHINDERVFDFSDSVMVKFSQCEVFAGEIVIDPMAFSQKMSLLFMPGDTTLQDLLGEKEYREVHQALETKLTGMSQSTERMKPLLLATLFLDLGQSTRSASNKPPLDLYFQNLAKENEQEVIGLETLEEQMAVFDQLPLKEQAKALHEHIIHQEKNIQLFKELLEYYLAGDLEGIHVHVEQQMDNLMFKEELLNKRNDRMVERILENIRSRSMFIGIGAAHLPGESGMIALLQEKGFDVRPVE</sequence>
<evidence type="ECO:0000256" key="6">
    <source>
        <dbReference type="ARBA" id="ARBA00022723"/>
    </source>
</evidence>
<dbReference type="GO" id="GO:0016020">
    <property type="term" value="C:membrane"/>
    <property type="evidence" value="ECO:0007669"/>
    <property type="project" value="UniProtKB-SubCell"/>
</dbReference>
<accession>A0AAW9RWM0</accession>
<dbReference type="GO" id="GO:0004222">
    <property type="term" value="F:metalloendopeptidase activity"/>
    <property type="evidence" value="ECO:0007669"/>
    <property type="project" value="TreeGrafter"/>
</dbReference>
<dbReference type="PANTHER" id="PTHR31120">
    <property type="entry name" value="METALLOPROTEASE TIKI"/>
    <property type="match status" value="1"/>
</dbReference>
<evidence type="ECO:0000256" key="1">
    <source>
        <dbReference type="ARBA" id="ARBA00001936"/>
    </source>
</evidence>
<keyword evidence="7" id="KW-0732">Signal</keyword>
<dbReference type="CDD" id="cd14789">
    <property type="entry name" value="Tiki"/>
    <property type="match status" value="1"/>
</dbReference>
<keyword evidence="5" id="KW-0812">Transmembrane</keyword>
<evidence type="ECO:0000256" key="2">
    <source>
        <dbReference type="ARBA" id="ARBA00001941"/>
    </source>
</evidence>
<evidence type="ECO:0000256" key="8">
    <source>
        <dbReference type="ARBA" id="ARBA00022801"/>
    </source>
</evidence>
<keyword evidence="12" id="KW-0325">Glycoprotein</keyword>
<keyword evidence="14" id="KW-1185">Reference proteome</keyword>
<dbReference type="EMBL" id="JBDKWZ010000008">
    <property type="protein sequence ID" value="MEN7549209.1"/>
    <property type="molecule type" value="Genomic_DNA"/>
</dbReference>
<dbReference type="PANTHER" id="PTHR31120:SF6">
    <property type="entry name" value="METALLOPROTEASE TIKI HOMOLOG"/>
    <property type="match status" value="1"/>
</dbReference>
<reference evidence="13 14" key="1">
    <citation type="submission" date="2024-04" db="EMBL/GenBank/DDBJ databases">
        <title>Novel genus in family Flammeovirgaceae.</title>
        <authorList>
            <person name="Nguyen T.H."/>
            <person name="Vuong T.Q."/>
            <person name="Le H."/>
            <person name="Kim S.-G."/>
        </authorList>
    </citation>
    <scope>NUCLEOTIDE SEQUENCE [LARGE SCALE GENOMIC DNA]</scope>
    <source>
        <strain evidence="13 14">JCM 23209</strain>
    </source>
</reference>
<name>A0AAW9RWM0_9BACT</name>
<evidence type="ECO:0000256" key="7">
    <source>
        <dbReference type="ARBA" id="ARBA00022729"/>
    </source>
</evidence>
<dbReference type="RefSeq" id="WP_346821986.1">
    <property type="nucleotide sequence ID" value="NZ_JBDKWZ010000008.1"/>
</dbReference>
<proteinExistence type="predicted"/>
<keyword evidence="8" id="KW-0378">Hydrolase</keyword>
<evidence type="ECO:0000256" key="11">
    <source>
        <dbReference type="ARBA" id="ARBA00023136"/>
    </source>
</evidence>
<evidence type="ECO:0000256" key="4">
    <source>
        <dbReference type="ARBA" id="ARBA00022670"/>
    </source>
</evidence>
<organism evidence="13 14">
    <name type="scientific">Rapidithrix thailandica</name>
    <dbReference type="NCBI Taxonomy" id="413964"/>
    <lineage>
        <taxon>Bacteria</taxon>
        <taxon>Pseudomonadati</taxon>
        <taxon>Bacteroidota</taxon>
        <taxon>Cytophagia</taxon>
        <taxon>Cytophagales</taxon>
        <taxon>Flammeovirgaceae</taxon>
        <taxon>Rapidithrix</taxon>
    </lineage>
</organism>
<dbReference type="GO" id="GO:0006508">
    <property type="term" value="P:proteolysis"/>
    <property type="evidence" value="ECO:0007669"/>
    <property type="project" value="UniProtKB-KW"/>
</dbReference>
<evidence type="ECO:0000313" key="13">
    <source>
        <dbReference type="EMBL" id="MEN7549209.1"/>
    </source>
</evidence>